<keyword evidence="3 4" id="KW-0012">Acyltransferase</keyword>
<name>A0A9D9E4R2_9BACT</name>
<dbReference type="InterPro" id="IPR011004">
    <property type="entry name" value="Trimer_LpxA-like_sf"/>
</dbReference>
<dbReference type="GO" id="GO:0016746">
    <property type="term" value="F:acyltransferase activity"/>
    <property type="evidence" value="ECO:0007669"/>
    <property type="project" value="UniProtKB-KW"/>
</dbReference>
<dbReference type="EMBL" id="JADIMW010000032">
    <property type="protein sequence ID" value="MBO8437905.1"/>
    <property type="molecule type" value="Genomic_DNA"/>
</dbReference>
<keyword evidence="2" id="KW-0677">Repeat</keyword>
<dbReference type="InterPro" id="IPR001451">
    <property type="entry name" value="Hexapep"/>
</dbReference>
<reference evidence="4" key="1">
    <citation type="submission" date="2020-10" db="EMBL/GenBank/DDBJ databases">
        <authorList>
            <person name="Gilroy R."/>
        </authorList>
    </citation>
    <scope>NUCLEOTIDE SEQUENCE</scope>
    <source>
        <strain evidence="4">G3-4614</strain>
    </source>
</reference>
<evidence type="ECO:0000313" key="4">
    <source>
        <dbReference type="EMBL" id="MBO8437905.1"/>
    </source>
</evidence>
<dbReference type="Proteomes" id="UP000823636">
    <property type="component" value="Unassembled WGS sequence"/>
</dbReference>
<evidence type="ECO:0000256" key="3">
    <source>
        <dbReference type="ARBA" id="ARBA00023315"/>
    </source>
</evidence>
<evidence type="ECO:0000313" key="5">
    <source>
        <dbReference type="Proteomes" id="UP000823636"/>
    </source>
</evidence>
<keyword evidence="1" id="KW-0808">Transferase</keyword>
<evidence type="ECO:0000256" key="2">
    <source>
        <dbReference type="ARBA" id="ARBA00022737"/>
    </source>
</evidence>
<accession>A0A9D9E4R2</accession>
<dbReference type="AlphaFoldDB" id="A0A9D9E4R2"/>
<dbReference type="InterPro" id="IPR051159">
    <property type="entry name" value="Hexapeptide_acetyltransf"/>
</dbReference>
<organism evidence="4 5">
    <name type="scientific">Candidatus Caccoplasma merdipullorum</name>
    <dbReference type="NCBI Taxonomy" id="2840718"/>
    <lineage>
        <taxon>Bacteria</taxon>
        <taxon>Pseudomonadati</taxon>
        <taxon>Bacteroidota</taxon>
        <taxon>Bacteroidia</taxon>
        <taxon>Bacteroidales</taxon>
        <taxon>Bacteroidaceae</taxon>
        <taxon>Bacteroidaceae incertae sedis</taxon>
        <taxon>Candidatus Caccoplasma</taxon>
    </lineage>
</organism>
<dbReference type="CDD" id="cd04647">
    <property type="entry name" value="LbH_MAT_like"/>
    <property type="match status" value="1"/>
</dbReference>
<dbReference type="SUPFAM" id="SSF51161">
    <property type="entry name" value="Trimeric LpxA-like enzymes"/>
    <property type="match status" value="1"/>
</dbReference>
<dbReference type="PANTHER" id="PTHR23416">
    <property type="entry name" value="SIALIC ACID SYNTHASE-RELATED"/>
    <property type="match status" value="1"/>
</dbReference>
<dbReference type="Pfam" id="PF00132">
    <property type="entry name" value="Hexapep"/>
    <property type="match status" value="1"/>
</dbReference>
<dbReference type="InterPro" id="IPR018357">
    <property type="entry name" value="Hexapep_transf_CS"/>
</dbReference>
<proteinExistence type="predicted"/>
<comment type="caution">
    <text evidence="4">The sequence shown here is derived from an EMBL/GenBank/DDBJ whole genome shotgun (WGS) entry which is preliminary data.</text>
</comment>
<dbReference type="Gene3D" id="2.160.10.10">
    <property type="entry name" value="Hexapeptide repeat proteins"/>
    <property type="match status" value="1"/>
</dbReference>
<sequence length="167" mass="17837">MLKIGKHNVGTVDCRYSRSILENNGTLIINGNAQIGAGSKISVLKGGVLELGNEFSITGQSQIICGKHIKFGNCCLMSWDILVMDTDFHKITEKSGNKILNSPAPIIIGDHVWIGCRATILKGVEIADNAIIAAGATITRSITDKNVIYGGSGKDAGIIRSDVEWKL</sequence>
<gene>
    <name evidence="4" type="ORF">IAC54_03275</name>
</gene>
<dbReference type="PANTHER" id="PTHR23416:SF78">
    <property type="entry name" value="LIPOPOLYSACCHARIDE BIOSYNTHESIS O-ACETYL TRANSFERASE WBBJ-RELATED"/>
    <property type="match status" value="1"/>
</dbReference>
<reference evidence="4" key="2">
    <citation type="journal article" date="2021" name="PeerJ">
        <title>Extensive microbial diversity within the chicken gut microbiome revealed by metagenomics and culture.</title>
        <authorList>
            <person name="Gilroy R."/>
            <person name="Ravi A."/>
            <person name="Getino M."/>
            <person name="Pursley I."/>
            <person name="Horton D.L."/>
            <person name="Alikhan N.F."/>
            <person name="Baker D."/>
            <person name="Gharbi K."/>
            <person name="Hall N."/>
            <person name="Watson M."/>
            <person name="Adriaenssens E.M."/>
            <person name="Foster-Nyarko E."/>
            <person name="Jarju S."/>
            <person name="Secka A."/>
            <person name="Antonio M."/>
            <person name="Oren A."/>
            <person name="Chaudhuri R.R."/>
            <person name="La Ragione R."/>
            <person name="Hildebrand F."/>
            <person name="Pallen M.J."/>
        </authorList>
    </citation>
    <scope>NUCLEOTIDE SEQUENCE</scope>
    <source>
        <strain evidence="4">G3-4614</strain>
    </source>
</reference>
<evidence type="ECO:0000256" key="1">
    <source>
        <dbReference type="ARBA" id="ARBA00022679"/>
    </source>
</evidence>
<protein>
    <submittedName>
        <fullName evidence="4">Acyltransferase</fullName>
    </submittedName>
</protein>
<dbReference type="PROSITE" id="PS00101">
    <property type="entry name" value="HEXAPEP_TRANSFERASES"/>
    <property type="match status" value="1"/>
</dbReference>